<comment type="caution">
    <text evidence="1">The sequence shown here is derived from an EMBL/GenBank/DDBJ whole genome shotgun (WGS) entry which is preliminary data.</text>
</comment>
<protein>
    <recommendedName>
        <fullName evidence="2">Helix-turn-helix domain-containing protein</fullName>
    </recommendedName>
</protein>
<name>X1K2V5_9ZZZZ</name>
<feature type="non-terminal residue" evidence="1">
    <location>
        <position position="112"/>
    </location>
</feature>
<proteinExistence type="predicted"/>
<gene>
    <name evidence="1" type="ORF">S03H2_69965</name>
</gene>
<accession>X1K2V5</accession>
<dbReference type="EMBL" id="BARU01046354">
    <property type="protein sequence ID" value="GAI01342.1"/>
    <property type="molecule type" value="Genomic_DNA"/>
</dbReference>
<reference evidence="1" key="1">
    <citation type="journal article" date="2014" name="Front. Microbiol.">
        <title>High frequency of phylogenetically diverse reductive dehalogenase-homologous genes in deep subseafloor sedimentary metagenomes.</title>
        <authorList>
            <person name="Kawai M."/>
            <person name="Futagami T."/>
            <person name="Toyoda A."/>
            <person name="Takaki Y."/>
            <person name="Nishi S."/>
            <person name="Hori S."/>
            <person name="Arai W."/>
            <person name="Tsubouchi T."/>
            <person name="Morono Y."/>
            <person name="Uchiyama I."/>
            <person name="Ito T."/>
            <person name="Fujiyama A."/>
            <person name="Inagaki F."/>
            <person name="Takami H."/>
        </authorList>
    </citation>
    <scope>NUCLEOTIDE SEQUENCE</scope>
    <source>
        <strain evidence="1">Expedition CK06-06</strain>
    </source>
</reference>
<evidence type="ECO:0000313" key="1">
    <source>
        <dbReference type="EMBL" id="GAI01342.1"/>
    </source>
</evidence>
<evidence type="ECO:0008006" key="2">
    <source>
        <dbReference type="Google" id="ProtNLM"/>
    </source>
</evidence>
<dbReference type="AlphaFoldDB" id="X1K2V5"/>
<sequence>MGIKRKYELITKAEFARRMSVSPPRVSALIKKGMIQARKDGKINFEQAKQILEDNRATSSISLMKSPSYLEARRKREILKFESAEIELRNKKKGLIEREEAIKMCADIITIS</sequence>
<organism evidence="1">
    <name type="scientific">marine sediment metagenome</name>
    <dbReference type="NCBI Taxonomy" id="412755"/>
    <lineage>
        <taxon>unclassified sequences</taxon>
        <taxon>metagenomes</taxon>
        <taxon>ecological metagenomes</taxon>
    </lineage>
</organism>